<evidence type="ECO:0000313" key="8">
    <source>
        <dbReference type="Proteomes" id="UP000653076"/>
    </source>
</evidence>
<feature type="compositionally biased region" description="Gly residues" evidence="5">
    <location>
        <begin position="562"/>
        <end position="581"/>
    </location>
</feature>
<keyword evidence="2" id="KW-0067">ATP-binding</keyword>
<proteinExistence type="inferred from homology"/>
<evidence type="ECO:0000256" key="1">
    <source>
        <dbReference type="ARBA" id="ARBA00022741"/>
    </source>
</evidence>
<reference evidence="7 8" key="1">
    <citation type="submission" date="2021-01" db="EMBL/GenBank/DDBJ databases">
        <title>Whole genome shotgun sequence of Verrucosispora qiuiae NBRC 106684.</title>
        <authorList>
            <person name="Komaki H."/>
            <person name="Tamura T."/>
        </authorList>
    </citation>
    <scope>NUCLEOTIDE SEQUENCE [LARGE SCALE GENOMIC DNA]</scope>
    <source>
        <strain evidence="7 8">NBRC 106684</strain>
    </source>
</reference>
<accession>A0ABQ4JH30</accession>
<dbReference type="Pfam" id="PF00004">
    <property type="entry name" value="AAA"/>
    <property type="match status" value="1"/>
</dbReference>
<dbReference type="PANTHER" id="PTHR42960:SF1">
    <property type="entry name" value="YCF46 PROTEIN"/>
    <property type="match status" value="1"/>
</dbReference>
<feature type="compositionally biased region" description="Gly residues" evidence="5">
    <location>
        <begin position="541"/>
        <end position="550"/>
    </location>
</feature>
<evidence type="ECO:0000256" key="2">
    <source>
        <dbReference type="ARBA" id="ARBA00022840"/>
    </source>
</evidence>
<name>A0ABQ4JH30_9ACTN</name>
<dbReference type="Gene3D" id="3.40.50.300">
    <property type="entry name" value="P-loop containing nucleotide triphosphate hydrolases"/>
    <property type="match status" value="1"/>
</dbReference>
<sequence>MAIPFRDALAQMLKARFSILYIESSEEQRVIAEVTAVAHDAALVRTPRAVWTWSTTTGLVHPEGGAHNGTNEAADALDAALRIDHPSVLIFKDLHPAHGDGDRPGNAGVIRRLRDVAAAFKAGSVPRTLILVSPVLKIPTELEKEITIVDFPLPSEPEIRRVLDAMIEANTAGGRIQIGLDEIGRERFAKAALGLTLHEAENAFARAMVNDGVLDQRDLEVVHEEKRQTVRKSGLLEFVDADVNLDDVGGLENLKRWLAKRDGSWLAEAAAYGLPAPRGVLITGVPGCGKSLTAKAIAAAWGLPLLRLDIGRVFAGMVGSSEQNMRNAIRTAEASAPCVLWVDEIEKGFSGGAGDSGTSTRVFGSFLTWMQEKTRPVFVIATANDIEGLPPELLRKGRFDEIFFVDLPTRPERSSIWRVHLARRLRNPAVAGGLTLDEALLAELAELSEGYSGAEIEQAVIGGLFDAFSERRPLHRDDLAQAVVGMVPLSVTQAEKIDAIRSWADARAIAATAAEDWDSGARPGTRGGGVPSRGYAERGVPPGGYGGGYPAQGHGESRPSQGHGGGFPQQAPGGGAPGAQGGRAVEF</sequence>
<dbReference type="Proteomes" id="UP000653076">
    <property type="component" value="Unassembled WGS sequence"/>
</dbReference>
<organism evidence="7 8">
    <name type="scientific">Micromonospora qiuiae</name>
    <dbReference type="NCBI Taxonomy" id="502268"/>
    <lineage>
        <taxon>Bacteria</taxon>
        <taxon>Bacillati</taxon>
        <taxon>Actinomycetota</taxon>
        <taxon>Actinomycetes</taxon>
        <taxon>Micromonosporales</taxon>
        <taxon>Micromonosporaceae</taxon>
        <taxon>Micromonospora</taxon>
    </lineage>
</organism>
<dbReference type="SMART" id="SM00382">
    <property type="entry name" value="AAA"/>
    <property type="match status" value="1"/>
</dbReference>
<dbReference type="SUPFAM" id="SSF52540">
    <property type="entry name" value="P-loop containing nucleoside triphosphate hydrolases"/>
    <property type="match status" value="2"/>
</dbReference>
<dbReference type="InterPro" id="IPR027417">
    <property type="entry name" value="P-loop_NTPase"/>
</dbReference>
<evidence type="ECO:0000313" key="7">
    <source>
        <dbReference type="EMBL" id="GIJ29751.1"/>
    </source>
</evidence>
<gene>
    <name evidence="7" type="ORF">Vqi01_49130</name>
</gene>
<feature type="domain" description="AAA+ ATPase" evidence="6">
    <location>
        <begin position="276"/>
        <end position="409"/>
    </location>
</feature>
<evidence type="ECO:0000256" key="5">
    <source>
        <dbReference type="SAM" id="MobiDB-lite"/>
    </source>
</evidence>
<evidence type="ECO:0000256" key="3">
    <source>
        <dbReference type="ARBA" id="ARBA00038088"/>
    </source>
</evidence>
<dbReference type="PANTHER" id="PTHR42960">
    <property type="entry name" value="YCF46 PROTEIN"/>
    <property type="match status" value="1"/>
</dbReference>
<keyword evidence="8" id="KW-1185">Reference proteome</keyword>
<dbReference type="InterPro" id="IPR052381">
    <property type="entry name" value="AAA_domain_protein"/>
</dbReference>
<comment type="caution">
    <text evidence="7">The sequence shown here is derived from an EMBL/GenBank/DDBJ whole genome shotgun (WGS) entry which is preliminary data.</text>
</comment>
<dbReference type="InterPro" id="IPR003593">
    <property type="entry name" value="AAA+_ATPase"/>
</dbReference>
<dbReference type="Gene3D" id="1.10.8.60">
    <property type="match status" value="1"/>
</dbReference>
<protein>
    <recommendedName>
        <fullName evidence="4">Uncharacterized AAA domain-containing protein ycf46</fullName>
    </recommendedName>
</protein>
<evidence type="ECO:0000259" key="6">
    <source>
        <dbReference type="SMART" id="SM00382"/>
    </source>
</evidence>
<dbReference type="RefSeq" id="WP_239098633.1">
    <property type="nucleotide sequence ID" value="NZ_BOPC01000083.1"/>
</dbReference>
<dbReference type="InterPro" id="IPR003959">
    <property type="entry name" value="ATPase_AAA_core"/>
</dbReference>
<dbReference type="EMBL" id="BOPC01000083">
    <property type="protein sequence ID" value="GIJ29751.1"/>
    <property type="molecule type" value="Genomic_DNA"/>
</dbReference>
<comment type="similarity">
    <text evidence="3">Belongs to the AAA ATPase family. Highly divergent.</text>
</comment>
<dbReference type="CDD" id="cd19507">
    <property type="entry name" value="RecA-like_Ycf46-like"/>
    <property type="match status" value="1"/>
</dbReference>
<feature type="region of interest" description="Disordered" evidence="5">
    <location>
        <begin position="513"/>
        <end position="587"/>
    </location>
</feature>
<evidence type="ECO:0000256" key="4">
    <source>
        <dbReference type="ARBA" id="ARBA00040480"/>
    </source>
</evidence>
<keyword evidence="1" id="KW-0547">Nucleotide-binding</keyword>